<gene>
    <name evidence="5" type="ORF">MAUB_34560</name>
</gene>
<feature type="transmembrane region" description="Helical" evidence="3">
    <location>
        <begin position="55"/>
        <end position="74"/>
    </location>
</feature>
<feature type="compositionally biased region" description="Basic residues" evidence="2">
    <location>
        <begin position="1"/>
        <end position="10"/>
    </location>
</feature>
<evidence type="ECO:0000313" key="5">
    <source>
        <dbReference type="EMBL" id="BBX85583.1"/>
    </source>
</evidence>
<dbReference type="Pfam" id="PF00149">
    <property type="entry name" value="Metallophos"/>
    <property type="match status" value="1"/>
</dbReference>
<evidence type="ECO:0000256" key="2">
    <source>
        <dbReference type="SAM" id="MobiDB-lite"/>
    </source>
</evidence>
<dbReference type="InterPro" id="IPR004843">
    <property type="entry name" value="Calcineurin-like_PHP"/>
</dbReference>
<proteinExistence type="predicted"/>
<dbReference type="NCBIfam" id="TIGR01409">
    <property type="entry name" value="TAT_signal_seq"/>
    <property type="match status" value="1"/>
</dbReference>
<feature type="region of interest" description="Disordered" evidence="2">
    <location>
        <begin position="1"/>
        <end position="22"/>
    </location>
</feature>
<dbReference type="SUPFAM" id="SSF56300">
    <property type="entry name" value="Metallo-dependent phosphatases"/>
    <property type="match status" value="1"/>
</dbReference>
<evidence type="ECO:0000313" key="6">
    <source>
        <dbReference type="Proteomes" id="UP000465609"/>
    </source>
</evidence>
<feature type="region of interest" description="Disordered" evidence="2">
    <location>
        <begin position="205"/>
        <end position="229"/>
    </location>
</feature>
<keyword evidence="6" id="KW-1185">Reference proteome</keyword>
<dbReference type="Proteomes" id="UP000465609">
    <property type="component" value="Chromosome"/>
</dbReference>
<organism evidence="5 6">
    <name type="scientific">Mycolicibacterium aubagnense</name>
    <dbReference type="NCBI Taxonomy" id="319707"/>
    <lineage>
        <taxon>Bacteria</taxon>
        <taxon>Bacillati</taxon>
        <taxon>Actinomycetota</taxon>
        <taxon>Actinomycetes</taxon>
        <taxon>Mycobacteriales</taxon>
        <taxon>Mycobacteriaceae</taxon>
        <taxon>Mycolicibacterium</taxon>
    </lineage>
</organism>
<dbReference type="InterPro" id="IPR019546">
    <property type="entry name" value="TAT_signal_bac_arc"/>
</dbReference>
<name>A0ABM7IFW0_9MYCO</name>
<dbReference type="PROSITE" id="PS51318">
    <property type="entry name" value="TAT"/>
    <property type="match status" value="1"/>
</dbReference>
<dbReference type="Gene3D" id="3.60.21.10">
    <property type="match status" value="1"/>
</dbReference>
<dbReference type="InterPro" id="IPR029052">
    <property type="entry name" value="Metallo-depent_PP-like"/>
</dbReference>
<dbReference type="InterPro" id="IPR039331">
    <property type="entry name" value="PAPs-like"/>
</dbReference>
<feature type="domain" description="Calcineurin-like phosphoesterase" evidence="4">
    <location>
        <begin position="241"/>
        <end position="447"/>
    </location>
</feature>
<evidence type="ECO:0000259" key="4">
    <source>
        <dbReference type="Pfam" id="PF00149"/>
    </source>
</evidence>
<dbReference type="PANTHER" id="PTHR22953">
    <property type="entry name" value="ACID PHOSPHATASE RELATED"/>
    <property type="match status" value="1"/>
</dbReference>
<dbReference type="InterPro" id="IPR006311">
    <property type="entry name" value="TAT_signal"/>
</dbReference>
<keyword evidence="1" id="KW-0732">Signal</keyword>
<reference evidence="5 6" key="1">
    <citation type="journal article" date="2019" name="Emerg. Microbes Infect.">
        <title>Comprehensive subspecies identification of 175 nontuberculous mycobacteria species based on 7547 genomic profiles.</title>
        <authorList>
            <person name="Matsumoto Y."/>
            <person name="Kinjo T."/>
            <person name="Motooka D."/>
            <person name="Nabeya D."/>
            <person name="Jung N."/>
            <person name="Uechi K."/>
            <person name="Horii T."/>
            <person name="Iida T."/>
            <person name="Fujita J."/>
            <person name="Nakamura S."/>
        </authorList>
    </citation>
    <scope>NUCLEOTIDE SEQUENCE [LARGE SCALE GENOMIC DNA]</scope>
    <source>
        <strain evidence="5 6">JCM 15296</strain>
    </source>
</reference>
<evidence type="ECO:0000256" key="1">
    <source>
        <dbReference type="ARBA" id="ARBA00022729"/>
    </source>
</evidence>
<accession>A0ABM7IFW0</accession>
<keyword evidence="3" id="KW-1133">Transmembrane helix</keyword>
<evidence type="ECO:0000256" key="3">
    <source>
        <dbReference type="SAM" id="Phobius"/>
    </source>
</evidence>
<dbReference type="EMBL" id="AP022577">
    <property type="protein sequence ID" value="BBX85583.1"/>
    <property type="molecule type" value="Genomic_DNA"/>
</dbReference>
<dbReference type="Pfam" id="PF10518">
    <property type="entry name" value="TAT_signal"/>
    <property type="match status" value="1"/>
</dbReference>
<keyword evidence="3" id="KW-0472">Membrane</keyword>
<protein>
    <recommendedName>
        <fullName evidence="4">Calcineurin-like phosphoesterase domain-containing protein</fullName>
    </recommendedName>
</protein>
<dbReference type="PANTHER" id="PTHR22953:SF153">
    <property type="entry name" value="PURPLE ACID PHOSPHATASE"/>
    <property type="match status" value="1"/>
</dbReference>
<sequence>MLGHDRRVRSTRLTAAGEIPDTGIPDTLSSTMTIAEQYDWHQQYLRRHRVSRRNFLRGSAAAAAVAALGLAPFGRRAYAQDAPLSVANRRVGFGGDAANQLRLAAQLSRNPASTKVFVDHGPTDQLGATVEAEVRNLVTQIPTSDRGVLAAEQFYAHVPVDGLPGGTAHFYRWRTEDGFVSDVRSARTAMPSVRTALAPFRFTMMGDQGTDDTPRQPAGLKRGDYDDSYYKPDNEPDVPHTANVFSQIVASNPEFHLLAGDIAYADPSGGGKPLSFVASGAKPAPGFDKYNPFVWDVYLGSIEASAASTPWMFATGNHDMEAAYPSNGYGGHLARMDFPDNGPAACPSVYSFAYGNVAVLSLDANDVSFEIRSNTGYSDGTQNSWAERSLAAYRADPNIDFIVCFFHHCAYSTTDSHASDGGVRAAWCELFDRYQVDLVLQGHNHVYERTDPIRADRPTKVAGDNSIVEPETDGTVYYTVGCAGRPRYGFQPGEPESYRGHEAPDTFVPNSYVWTADGKKKAESVGWSRVRFRNYAFIRVDVRPGQLLSEMDVTAVDEHGREFDKVTYRRRVRV</sequence>
<keyword evidence="3" id="KW-0812">Transmembrane</keyword>